<dbReference type="Proteomes" id="UP000276133">
    <property type="component" value="Unassembled WGS sequence"/>
</dbReference>
<comment type="caution">
    <text evidence="2">The sequence shown here is derived from an EMBL/GenBank/DDBJ whole genome shotgun (WGS) entry which is preliminary data.</text>
</comment>
<evidence type="ECO:0000313" key="3">
    <source>
        <dbReference type="Proteomes" id="UP000276133"/>
    </source>
</evidence>
<sequence>MSCFMPGKENNVPIKELPEKTNNERNSGYEQNLFKKMKLTLPIASRPLSNNNSMPKKIHMERQLSIPTL</sequence>
<name>A0A3M7PUG9_BRAPC</name>
<accession>A0A3M7PUG9</accession>
<feature type="region of interest" description="Disordered" evidence="1">
    <location>
        <begin position="1"/>
        <end position="26"/>
    </location>
</feature>
<dbReference type="EMBL" id="REGN01008913">
    <property type="protein sequence ID" value="RNA02381.1"/>
    <property type="molecule type" value="Genomic_DNA"/>
</dbReference>
<evidence type="ECO:0000256" key="1">
    <source>
        <dbReference type="SAM" id="MobiDB-lite"/>
    </source>
</evidence>
<feature type="region of interest" description="Disordered" evidence="1">
    <location>
        <begin position="45"/>
        <end position="69"/>
    </location>
</feature>
<reference evidence="2 3" key="1">
    <citation type="journal article" date="2018" name="Sci. Rep.">
        <title>Genomic signatures of local adaptation to the degree of environmental predictability in rotifers.</title>
        <authorList>
            <person name="Franch-Gras L."/>
            <person name="Hahn C."/>
            <person name="Garcia-Roger E.M."/>
            <person name="Carmona M.J."/>
            <person name="Serra M."/>
            <person name="Gomez A."/>
        </authorList>
    </citation>
    <scope>NUCLEOTIDE SEQUENCE [LARGE SCALE GENOMIC DNA]</scope>
    <source>
        <strain evidence="2">HYR1</strain>
    </source>
</reference>
<protein>
    <submittedName>
        <fullName evidence="2">Uncharacterized protein</fullName>
    </submittedName>
</protein>
<gene>
    <name evidence="2" type="ORF">BpHYR1_014565</name>
</gene>
<evidence type="ECO:0000313" key="2">
    <source>
        <dbReference type="EMBL" id="RNA02381.1"/>
    </source>
</evidence>
<proteinExistence type="predicted"/>
<organism evidence="2 3">
    <name type="scientific">Brachionus plicatilis</name>
    <name type="common">Marine rotifer</name>
    <name type="synonym">Brachionus muelleri</name>
    <dbReference type="NCBI Taxonomy" id="10195"/>
    <lineage>
        <taxon>Eukaryota</taxon>
        <taxon>Metazoa</taxon>
        <taxon>Spiralia</taxon>
        <taxon>Gnathifera</taxon>
        <taxon>Rotifera</taxon>
        <taxon>Eurotatoria</taxon>
        <taxon>Monogononta</taxon>
        <taxon>Pseudotrocha</taxon>
        <taxon>Ploima</taxon>
        <taxon>Brachionidae</taxon>
        <taxon>Brachionus</taxon>
    </lineage>
</organism>
<keyword evidence="3" id="KW-1185">Reference proteome</keyword>
<dbReference type="AlphaFoldDB" id="A0A3M7PUG9"/>